<keyword evidence="1" id="KW-0472">Membrane</keyword>
<dbReference type="Pfam" id="PF20398">
    <property type="entry name" value="DUF6691"/>
    <property type="match status" value="1"/>
</dbReference>
<keyword evidence="3" id="KW-1185">Reference proteome</keyword>
<dbReference type="InterPro" id="IPR046513">
    <property type="entry name" value="DUF6691"/>
</dbReference>
<protein>
    <submittedName>
        <fullName evidence="2">YeeE/YedE family protein</fullName>
    </submittedName>
</protein>
<dbReference type="EMBL" id="CP066167">
    <property type="protein sequence ID" value="QQD20101.1"/>
    <property type="molecule type" value="Genomic_DNA"/>
</dbReference>
<accession>A0A7T4R453</accession>
<dbReference type="KEGG" id="snan:I6N98_07310"/>
<name>A0A7T4R453_9GAMM</name>
<dbReference type="AlphaFoldDB" id="A0A7T4R453"/>
<feature type="transmembrane region" description="Helical" evidence="1">
    <location>
        <begin position="41"/>
        <end position="61"/>
    </location>
</feature>
<keyword evidence="1" id="KW-1133">Transmembrane helix</keyword>
<evidence type="ECO:0000313" key="3">
    <source>
        <dbReference type="Proteomes" id="UP000596063"/>
    </source>
</evidence>
<feature type="transmembrane region" description="Helical" evidence="1">
    <location>
        <begin position="106"/>
        <end position="130"/>
    </location>
</feature>
<sequence>MRYLQVILSGVLFGAGIALSGMANPAKVQNFLDIFGQWDPSLALVMGAALAVAGIGYRWVWAREKPAFAESFSLPTRSDIDARLVGGAVIFGVGWGLSGLCPAPALVALLAGNGLFVVFALSMLVGMIVYRQFFER</sequence>
<organism evidence="2 3">
    <name type="scientific">Spongiibacter nanhainus</name>
    <dbReference type="NCBI Taxonomy" id="2794344"/>
    <lineage>
        <taxon>Bacteria</taxon>
        <taxon>Pseudomonadati</taxon>
        <taxon>Pseudomonadota</taxon>
        <taxon>Gammaproteobacteria</taxon>
        <taxon>Cellvibrionales</taxon>
        <taxon>Spongiibacteraceae</taxon>
        <taxon>Spongiibacter</taxon>
    </lineage>
</organism>
<reference evidence="2 3" key="1">
    <citation type="submission" date="2020-12" db="EMBL/GenBank/DDBJ databases">
        <authorList>
            <person name="Shan Y."/>
        </authorList>
    </citation>
    <scope>NUCLEOTIDE SEQUENCE [LARGE SCALE GENOMIC DNA]</scope>
    <source>
        <strain evidence="3">csc3.9</strain>
    </source>
</reference>
<gene>
    <name evidence="2" type="ORF">I6N98_07310</name>
</gene>
<dbReference type="Proteomes" id="UP000596063">
    <property type="component" value="Chromosome"/>
</dbReference>
<keyword evidence="1" id="KW-0812">Transmembrane</keyword>
<evidence type="ECO:0000256" key="1">
    <source>
        <dbReference type="SAM" id="Phobius"/>
    </source>
</evidence>
<evidence type="ECO:0000313" key="2">
    <source>
        <dbReference type="EMBL" id="QQD20101.1"/>
    </source>
</evidence>
<feature type="transmembrane region" description="Helical" evidence="1">
    <location>
        <begin position="82"/>
        <end position="100"/>
    </location>
</feature>
<proteinExistence type="predicted"/>